<dbReference type="EMBL" id="AP025523">
    <property type="protein sequence ID" value="BDE05498.1"/>
    <property type="molecule type" value="Genomic_DNA"/>
</dbReference>
<dbReference type="HAMAP" id="MF_00995">
    <property type="entry name" value="MqnA"/>
    <property type="match status" value="1"/>
</dbReference>
<dbReference type="KEGG" id="vab:WPS_07740"/>
<proteinExistence type="inferred from homology"/>
<evidence type="ECO:0000256" key="4">
    <source>
        <dbReference type="HAMAP-Rule" id="MF_00995"/>
    </source>
</evidence>
<name>A0AAN1XWD3_UNVUL</name>
<dbReference type="GO" id="GO:0009234">
    <property type="term" value="P:menaquinone biosynthetic process"/>
    <property type="evidence" value="ECO:0007669"/>
    <property type="project" value="UniProtKB-UniRule"/>
</dbReference>
<dbReference type="Proteomes" id="UP001317532">
    <property type="component" value="Chromosome"/>
</dbReference>
<evidence type="ECO:0000256" key="2">
    <source>
        <dbReference type="ARBA" id="ARBA00022428"/>
    </source>
</evidence>
<dbReference type="InterPro" id="IPR003773">
    <property type="entry name" value="Menaquinone_biosynth"/>
</dbReference>
<comment type="pathway">
    <text evidence="1 4">Quinol/quinone metabolism; menaquinone biosynthesis.</text>
</comment>
<protein>
    <recommendedName>
        <fullName evidence="4">Chorismate dehydratase</fullName>
        <ecNumber evidence="4">4.2.1.151</ecNumber>
    </recommendedName>
    <alternativeName>
        <fullName evidence="4">Menaquinone biosynthetic enzyme MqnA</fullName>
    </alternativeName>
</protein>
<evidence type="ECO:0000256" key="3">
    <source>
        <dbReference type="ARBA" id="ARBA00023239"/>
    </source>
</evidence>
<comment type="similarity">
    <text evidence="4">Belongs to the MqnA/MqnD family. MqnA subfamily.</text>
</comment>
<reference evidence="5 6" key="1">
    <citation type="journal article" date="2022" name="ISME Commun">
        <title>Vulcanimicrobium alpinus gen. nov. sp. nov., the first cultivated representative of the candidate phylum 'Eremiobacterota', is a metabolically versatile aerobic anoxygenic phototroph.</title>
        <authorList>
            <person name="Yabe S."/>
            <person name="Muto K."/>
            <person name="Abe K."/>
            <person name="Yokota A."/>
            <person name="Staudigel H."/>
            <person name="Tebo B.M."/>
        </authorList>
    </citation>
    <scope>NUCLEOTIDE SEQUENCE [LARGE SCALE GENOMIC DNA]</scope>
    <source>
        <strain evidence="5 6">WC8-2</strain>
    </source>
</reference>
<comment type="catalytic activity">
    <reaction evidence="4">
        <text>chorismate = 3-[(1-carboxyvinyl)-oxy]benzoate + H2O</text>
        <dbReference type="Rhea" id="RHEA:40051"/>
        <dbReference type="ChEBI" id="CHEBI:15377"/>
        <dbReference type="ChEBI" id="CHEBI:29748"/>
        <dbReference type="ChEBI" id="CHEBI:76981"/>
        <dbReference type="EC" id="4.2.1.151"/>
    </reaction>
</comment>
<dbReference type="Pfam" id="PF02621">
    <property type="entry name" value="VitK2_biosynth"/>
    <property type="match status" value="1"/>
</dbReference>
<sequence length="276" mass="29572">MPALSNTRTGEPLRYGRMGFVNVAPIETAFDAGAVARDVVEVSDVPTRLNAMLVAGELDVAAISAAHYLAHRDELALLGDCCIASDGPVRSVLLVSPIPPALLEGASIAVTAQSASGRALLATLLEHVQHVRPTYDVVDDALGAARAGRPALIIGDDALVARGACPPAQIHDLGEAWSRWTGLPFVFAVWAVRRDVARRRPAEVAALAAALAEARAWGTAHRDAVIEAAIARKPFHRGLYADYFTRLRYVLDERAQRGLARFADLFLPKEPARVPR</sequence>
<dbReference type="CDD" id="cd13634">
    <property type="entry name" value="PBP2_Sco4506"/>
    <property type="match status" value="1"/>
</dbReference>
<dbReference type="RefSeq" id="WP_317996531.1">
    <property type="nucleotide sequence ID" value="NZ_AP025523.1"/>
</dbReference>
<evidence type="ECO:0000313" key="6">
    <source>
        <dbReference type="Proteomes" id="UP001317532"/>
    </source>
</evidence>
<dbReference type="EC" id="4.2.1.151" evidence="4"/>
<dbReference type="InterPro" id="IPR030868">
    <property type="entry name" value="MqnA"/>
</dbReference>
<evidence type="ECO:0000256" key="1">
    <source>
        <dbReference type="ARBA" id="ARBA00004863"/>
    </source>
</evidence>
<dbReference type="Gene3D" id="3.40.190.10">
    <property type="entry name" value="Periplasmic binding protein-like II"/>
    <property type="match status" value="2"/>
</dbReference>
<accession>A0AAN1XWD3</accession>
<dbReference type="AlphaFoldDB" id="A0AAN1XWD3"/>
<evidence type="ECO:0000313" key="5">
    <source>
        <dbReference type="EMBL" id="BDE05498.1"/>
    </source>
</evidence>
<gene>
    <name evidence="4 5" type="primary">mqnA</name>
    <name evidence="5" type="ORF">WPS_07740</name>
</gene>
<keyword evidence="3 4" id="KW-0456">Lyase</keyword>
<dbReference type="GO" id="GO:0016836">
    <property type="term" value="F:hydro-lyase activity"/>
    <property type="evidence" value="ECO:0007669"/>
    <property type="project" value="UniProtKB-UniRule"/>
</dbReference>
<keyword evidence="2 4" id="KW-0474">Menaquinone biosynthesis</keyword>
<dbReference type="SUPFAM" id="SSF53850">
    <property type="entry name" value="Periplasmic binding protein-like II"/>
    <property type="match status" value="1"/>
</dbReference>
<keyword evidence="6" id="KW-1185">Reference proteome</keyword>
<organism evidence="5 6">
    <name type="scientific">Vulcanimicrobium alpinum</name>
    <dbReference type="NCBI Taxonomy" id="3016050"/>
    <lineage>
        <taxon>Bacteria</taxon>
        <taxon>Bacillati</taxon>
        <taxon>Vulcanimicrobiota</taxon>
        <taxon>Vulcanimicrobiia</taxon>
        <taxon>Vulcanimicrobiales</taxon>
        <taxon>Vulcanimicrobiaceae</taxon>
        <taxon>Vulcanimicrobium</taxon>
    </lineage>
</organism>
<comment type="function">
    <text evidence="4">Catalyzes the dehydration of chorismate into 3-[(1-carboxyvinyl)oxy]benzoate, a step in the biosynthesis of menaquinone (MK, vitamin K2).</text>
</comment>
<dbReference type="PANTHER" id="PTHR37690">
    <property type="entry name" value="CHORISMATE DEHYDRATASE"/>
    <property type="match status" value="1"/>
</dbReference>
<dbReference type="PANTHER" id="PTHR37690:SF1">
    <property type="entry name" value="CHORISMATE DEHYDRATASE"/>
    <property type="match status" value="1"/>
</dbReference>